<dbReference type="FunCoup" id="A0A0C3HY89">
    <property type="interactions" value="279"/>
</dbReference>
<dbReference type="SUPFAM" id="SSF51735">
    <property type="entry name" value="NAD(P)-binding Rossmann-fold domains"/>
    <property type="match status" value="1"/>
</dbReference>
<dbReference type="PANTHER" id="PTHR45348">
    <property type="entry name" value="HYPOTHETICAL OXIDOREDUCTASE (EUROFUNG)"/>
    <property type="match status" value="1"/>
</dbReference>
<gene>
    <name evidence="4" type="ORF">OIDMADRAFT_99431</name>
</gene>
<dbReference type="SMART" id="SM00829">
    <property type="entry name" value="PKS_ER"/>
    <property type="match status" value="1"/>
</dbReference>
<dbReference type="Gene3D" id="3.40.50.720">
    <property type="entry name" value="NAD(P)-binding Rossmann-like Domain"/>
    <property type="match status" value="1"/>
</dbReference>
<dbReference type="InterPro" id="IPR013154">
    <property type="entry name" value="ADH-like_N"/>
</dbReference>
<dbReference type="STRING" id="913774.A0A0C3HY89"/>
<dbReference type="Proteomes" id="UP000054321">
    <property type="component" value="Unassembled WGS sequence"/>
</dbReference>
<organism evidence="4 5">
    <name type="scientific">Oidiodendron maius (strain Zn)</name>
    <dbReference type="NCBI Taxonomy" id="913774"/>
    <lineage>
        <taxon>Eukaryota</taxon>
        <taxon>Fungi</taxon>
        <taxon>Dikarya</taxon>
        <taxon>Ascomycota</taxon>
        <taxon>Pezizomycotina</taxon>
        <taxon>Leotiomycetes</taxon>
        <taxon>Leotiomycetes incertae sedis</taxon>
        <taxon>Myxotrichaceae</taxon>
        <taxon>Oidiodendron</taxon>
    </lineage>
</organism>
<dbReference type="EMBL" id="KN832870">
    <property type="protein sequence ID" value="KIN07177.1"/>
    <property type="molecule type" value="Genomic_DNA"/>
</dbReference>
<keyword evidence="5" id="KW-1185">Reference proteome</keyword>
<dbReference type="InterPro" id="IPR011032">
    <property type="entry name" value="GroES-like_sf"/>
</dbReference>
<evidence type="ECO:0000313" key="4">
    <source>
        <dbReference type="EMBL" id="KIN07177.1"/>
    </source>
</evidence>
<dbReference type="InterPro" id="IPR036291">
    <property type="entry name" value="NAD(P)-bd_dom_sf"/>
</dbReference>
<reference evidence="4 5" key="1">
    <citation type="submission" date="2014-04" db="EMBL/GenBank/DDBJ databases">
        <authorList>
            <consortium name="DOE Joint Genome Institute"/>
            <person name="Kuo A."/>
            <person name="Martino E."/>
            <person name="Perotto S."/>
            <person name="Kohler A."/>
            <person name="Nagy L.G."/>
            <person name="Floudas D."/>
            <person name="Copeland A."/>
            <person name="Barry K.W."/>
            <person name="Cichocki N."/>
            <person name="Veneault-Fourrey C."/>
            <person name="LaButti K."/>
            <person name="Lindquist E.A."/>
            <person name="Lipzen A."/>
            <person name="Lundell T."/>
            <person name="Morin E."/>
            <person name="Murat C."/>
            <person name="Sun H."/>
            <person name="Tunlid A."/>
            <person name="Henrissat B."/>
            <person name="Grigoriev I.V."/>
            <person name="Hibbett D.S."/>
            <person name="Martin F."/>
            <person name="Nordberg H.P."/>
            <person name="Cantor M.N."/>
            <person name="Hua S.X."/>
        </authorList>
    </citation>
    <scope>NUCLEOTIDE SEQUENCE [LARGE SCALE GENOMIC DNA]</scope>
    <source>
        <strain evidence="4 5">Zn</strain>
    </source>
</reference>
<protein>
    <recommendedName>
        <fullName evidence="3">Enoyl reductase (ER) domain-containing protein</fullName>
    </recommendedName>
</protein>
<evidence type="ECO:0000256" key="2">
    <source>
        <dbReference type="ARBA" id="ARBA00023002"/>
    </source>
</evidence>
<dbReference type="InParanoid" id="A0A0C3HY89"/>
<feature type="domain" description="Enoyl reductase (ER)" evidence="3">
    <location>
        <begin position="7"/>
        <end position="346"/>
    </location>
</feature>
<dbReference type="GO" id="GO:0016651">
    <property type="term" value="F:oxidoreductase activity, acting on NAD(P)H"/>
    <property type="evidence" value="ECO:0007669"/>
    <property type="project" value="InterPro"/>
</dbReference>
<dbReference type="InterPro" id="IPR013149">
    <property type="entry name" value="ADH-like_C"/>
</dbReference>
<comment type="similarity">
    <text evidence="1">Belongs to the zinc-containing alcohol dehydrogenase family.</text>
</comment>
<dbReference type="AlphaFoldDB" id="A0A0C3HY89"/>
<evidence type="ECO:0000259" key="3">
    <source>
        <dbReference type="SMART" id="SM00829"/>
    </source>
</evidence>
<name>A0A0C3HY89_OIDMZ</name>
<dbReference type="PANTHER" id="PTHR45348:SF2">
    <property type="entry name" value="ZINC-TYPE ALCOHOL DEHYDROGENASE-LIKE PROTEIN C2E1P3.01"/>
    <property type="match status" value="1"/>
</dbReference>
<sequence>MNALVFHDSGDAAVKSIPLPELRPTYMLIKVDSVALNPTDYKHITYGSSDAPVSVVGCDYSGTVLEIGSEVTKQFKIGEKVFGCAHGSHFTETYSGVFAEYAMVKGDVTMHAPTDPDPGLGMDDLATLPLGCITVGQGLFQPGKGLSLNFPGAGKGNEEWVLIYGGSTATGTLGIQFAKLAGYKVVTTCSPRNNDLVKSRGADKIFDYNDPECGAKIRAFTENKLKYAWDTVGESPHICAEALSSDSSICRYGSILDNDFPRSDVKHTATEMYTMFGEYYFKYEQHFPVLEEDYEFAKTWMTLVEKLVADGKIKPHPKRLESGGINGILNGMKDLEEEKVSGQKLVYKISE</sequence>
<dbReference type="OrthoDB" id="48317at2759"/>
<dbReference type="Pfam" id="PF00107">
    <property type="entry name" value="ADH_zinc_N"/>
    <property type="match status" value="1"/>
</dbReference>
<dbReference type="InterPro" id="IPR047122">
    <property type="entry name" value="Trans-enoyl_RdTase-like"/>
</dbReference>
<keyword evidence="2" id="KW-0560">Oxidoreductase</keyword>
<accession>A0A0C3HY89</accession>
<dbReference type="InterPro" id="IPR020843">
    <property type="entry name" value="ER"/>
</dbReference>
<dbReference type="HOGENOM" id="CLU_026673_16_1_1"/>
<dbReference type="SUPFAM" id="SSF50129">
    <property type="entry name" value="GroES-like"/>
    <property type="match status" value="1"/>
</dbReference>
<reference evidence="5" key="2">
    <citation type="submission" date="2015-01" db="EMBL/GenBank/DDBJ databases">
        <title>Evolutionary Origins and Diversification of the Mycorrhizal Mutualists.</title>
        <authorList>
            <consortium name="DOE Joint Genome Institute"/>
            <consortium name="Mycorrhizal Genomics Consortium"/>
            <person name="Kohler A."/>
            <person name="Kuo A."/>
            <person name="Nagy L.G."/>
            <person name="Floudas D."/>
            <person name="Copeland A."/>
            <person name="Barry K.W."/>
            <person name="Cichocki N."/>
            <person name="Veneault-Fourrey C."/>
            <person name="LaButti K."/>
            <person name="Lindquist E.A."/>
            <person name="Lipzen A."/>
            <person name="Lundell T."/>
            <person name="Morin E."/>
            <person name="Murat C."/>
            <person name="Riley R."/>
            <person name="Ohm R."/>
            <person name="Sun H."/>
            <person name="Tunlid A."/>
            <person name="Henrissat B."/>
            <person name="Grigoriev I.V."/>
            <person name="Hibbett D.S."/>
            <person name="Martin F."/>
        </authorList>
    </citation>
    <scope>NUCLEOTIDE SEQUENCE [LARGE SCALE GENOMIC DNA]</scope>
    <source>
        <strain evidence="5">Zn</strain>
    </source>
</reference>
<dbReference type="Pfam" id="PF08240">
    <property type="entry name" value="ADH_N"/>
    <property type="match status" value="1"/>
</dbReference>
<evidence type="ECO:0000313" key="5">
    <source>
        <dbReference type="Proteomes" id="UP000054321"/>
    </source>
</evidence>
<proteinExistence type="inferred from homology"/>
<dbReference type="Gene3D" id="3.90.180.10">
    <property type="entry name" value="Medium-chain alcohol dehydrogenases, catalytic domain"/>
    <property type="match status" value="1"/>
</dbReference>
<dbReference type="CDD" id="cd08249">
    <property type="entry name" value="enoyl_reductase_like"/>
    <property type="match status" value="1"/>
</dbReference>
<evidence type="ECO:0000256" key="1">
    <source>
        <dbReference type="ARBA" id="ARBA00008072"/>
    </source>
</evidence>